<evidence type="ECO:0000313" key="1">
    <source>
        <dbReference type="EMBL" id="KAI4572873.1"/>
    </source>
</evidence>
<organism evidence="1 2">
    <name type="scientific">Ovis ammon polii x Ovis aries</name>
    <dbReference type="NCBI Taxonomy" id="2918886"/>
    <lineage>
        <taxon>Eukaryota</taxon>
        <taxon>Metazoa</taxon>
        <taxon>Chordata</taxon>
        <taxon>Craniata</taxon>
        <taxon>Vertebrata</taxon>
        <taxon>Euteleostomi</taxon>
        <taxon>Mammalia</taxon>
        <taxon>Eutheria</taxon>
        <taxon>Laurasiatheria</taxon>
        <taxon>Artiodactyla</taxon>
        <taxon>Ruminantia</taxon>
        <taxon>Pecora</taxon>
        <taxon>Bovidae</taxon>
        <taxon>Caprinae</taxon>
        <taxon>Ovis</taxon>
    </lineage>
</organism>
<sequence length="1429" mass="158136">MLQLLSPQAATPEACAPGVYAPQQEEPLQREAHTGKSRVKPASAMSVRKDEIPQQSSAPLEGSLQQKLCLPGEEEKNRCTPTKDTERQCKPGTFRGEDAPEFCQKCSTRNQQHLKDLSGEDGCWFQQTPLTELATSTEELNICREQLLAREEEIALLNAERNNIMLLVEHLECRVSRYIPSLETTAGKWQAQSPDGMTNELEVLQALKSLFEHHKALDKKRTRDEDLAQVIELQDIIEKKSREQREMRDRLAALSAHVTELEKDLDTARKDLLKSKEANVKLQQDVGEAMAQKEDMEKRITTLEKRYLAAQRKAISVHNLHDKLENEIANKDSMHRQKEDKDRQLQECLELAEQKLQQMLTEVVAELTQQVAVLSEAKQREKMNEEHNEHSSDTVDKFLSVSDERLQLHLKERMAALEDKVQPLKDQDRELEQQASVLANAGQLFESDKGVSDGEGDRDTLFSAPARLSPSGPAVAKTLAMRIQEQLDKINEEIWFIQKDKENTDQREERIESRVGSGSFSNLRRFESSSSLNLDPASSHAGSFPPSRGRSMPERRQPSPEPEEDKLGFMTLDSGSRAPVQAAQCPGALLLGTAEQRHHPGVGALGVPLARSVACFALLLPAIQEEVEDDTIKCETSTSASLRSFRLDRLTGSLRTASDEDIRDAHNATGSQDGPRGNPSNSNSSQKAPKKKGIKSSIGRWFGKKEKSRPGHTSKEALGPGALIHSFSGHTVLLHGPDVSSEANDLEGSSQDPPCLLGPHGQGLCRDTEAPGEAGTSGGRSHGGLSIRSGGELATSTEEELNVCREQLFAREEEIALLNAERNNTRLLLEHMEFLVSRYTPSLQTTVGKWQAQSPNGMTSELEVLKSLKILFEHHKALDKKRTHDEDLAQVIELKEIIKKKSREQREMKDRLAALSAHVTELEKDLDTARKDLLKSKEVKVKLQQDIREAMAQKEDMEKRITTLEKRYLAAQRKAISVHNLHDKLENEIANKDSMHRQKEDKDRQLQECLELAEQKLQQMLTEVVAELAQPVAALSKVQPLKDQDRERGQQASLLANVGQLFKSDKGVSDGQGDRDTLFSMPALLSPRGQADAKTPAGKIQKQLDRINEEICKLSGSSKKTRRTRISGRDGIESRVGSGSFSNLRRFNSSSSLNLDPASSHAGSFPPSRGRSMPERRQPSPEPEEDKLGFMTLDSGSRAPVQAAQCPGALLLGTAEQRHHPRVGALGVPLARSVACFALLSLLLANFTFTSLPQLPAIQEEVEDDTIKCETSSSTSLRSFHLDRLTGSLHITSDEDIRDAHNTTGSQDGPGGNPSNSNSSQDSLQKAPKKKGITSSIGRWFGRKEKGRPGHTSKEALGPGNDRVRGEHVSADSIVCDLNLKCVLSDTVPNSHILVDDFPAGQIAHSSGNLNSHVNQGLLRHRLGIMGLY</sequence>
<keyword evidence="2" id="KW-1185">Reference proteome</keyword>
<reference evidence="1" key="1">
    <citation type="submission" date="2022-03" db="EMBL/GenBank/DDBJ databases">
        <title>Genomic analyses of argali, domestic sheep and their hybrids provide insights into chromosomal evolution, heterosis and genetic basis of agronomic traits.</title>
        <authorList>
            <person name="Li M."/>
        </authorList>
    </citation>
    <scope>NUCLEOTIDE SEQUENCE</scope>
    <source>
        <strain evidence="1">F1 hybrid</strain>
    </source>
</reference>
<comment type="caution">
    <text evidence="1">The sequence shown here is derived from an EMBL/GenBank/DDBJ whole genome shotgun (WGS) entry which is preliminary data.</text>
</comment>
<protein>
    <submittedName>
        <fullName evidence="1">Uncharacterized protein</fullName>
    </submittedName>
</protein>
<dbReference type="Proteomes" id="UP001057279">
    <property type="component" value="Linkage Group LG15"/>
</dbReference>
<name>A0ACB9ULM4_9CETA</name>
<proteinExistence type="predicted"/>
<dbReference type="EMBL" id="CM043040">
    <property type="protein sequence ID" value="KAI4572873.1"/>
    <property type="molecule type" value="Genomic_DNA"/>
</dbReference>
<evidence type="ECO:0000313" key="2">
    <source>
        <dbReference type="Proteomes" id="UP001057279"/>
    </source>
</evidence>
<gene>
    <name evidence="1" type="ORF">MJG53_012711</name>
</gene>
<accession>A0ACB9ULM4</accession>